<dbReference type="EMBL" id="CM047587">
    <property type="protein sequence ID" value="KAI9908816.1"/>
    <property type="molecule type" value="Genomic_DNA"/>
</dbReference>
<evidence type="ECO:0000313" key="2">
    <source>
        <dbReference type="Proteomes" id="UP001163321"/>
    </source>
</evidence>
<gene>
    <name evidence="1" type="ORF">PsorP6_004085</name>
</gene>
<dbReference type="Proteomes" id="UP001163321">
    <property type="component" value="Chromosome 8"/>
</dbReference>
<name>A0ACC0VRU8_9STRA</name>
<proteinExistence type="predicted"/>
<comment type="caution">
    <text evidence="1">The sequence shown here is derived from an EMBL/GenBank/DDBJ whole genome shotgun (WGS) entry which is preliminary data.</text>
</comment>
<reference evidence="1 2" key="1">
    <citation type="journal article" date="2022" name="bioRxiv">
        <title>The genome of the oomycete Peronosclerospora sorghi, a cosmopolitan pathogen of maize and sorghum, is inflated with dispersed pseudogenes.</title>
        <authorList>
            <person name="Fletcher K."/>
            <person name="Martin F."/>
            <person name="Isakeit T."/>
            <person name="Cavanaugh K."/>
            <person name="Magill C."/>
            <person name="Michelmore R."/>
        </authorList>
    </citation>
    <scope>NUCLEOTIDE SEQUENCE [LARGE SCALE GENOMIC DNA]</scope>
    <source>
        <strain evidence="1">P6</strain>
    </source>
</reference>
<sequence length="98" mass="11413">MMLSTRNGRDLCQKLKRVLDRQQYDISIQAALWDKIFAKERIALYRKDVLMKLGKTVGGGDRSHKQKLLAKQKHGKRRMRTVSNVQLSEDAFWSVLPN</sequence>
<protein>
    <submittedName>
        <fullName evidence="1">Uncharacterized protein</fullName>
    </submittedName>
</protein>
<organism evidence="1 2">
    <name type="scientific">Peronosclerospora sorghi</name>
    <dbReference type="NCBI Taxonomy" id="230839"/>
    <lineage>
        <taxon>Eukaryota</taxon>
        <taxon>Sar</taxon>
        <taxon>Stramenopiles</taxon>
        <taxon>Oomycota</taxon>
        <taxon>Peronosporomycetes</taxon>
        <taxon>Peronosporales</taxon>
        <taxon>Peronosporaceae</taxon>
        <taxon>Peronosclerospora</taxon>
    </lineage>
</organism>
<keyword evidence="2" id="KW-1185">Reference proteome</keyword>
<evidence type="ECO:0000313" key="1">
    <source>
        <dbReference type="EMBL" id="KAI9908816.1"/>
    </source>
</evidence>
<accession>A0ACC0VRU8</accession>